<gene>
    <name evidence="2" type="ORF">I5M32_06185</name>
</gene>
<keyword evidence="1" id="KW-0732">Signal</keyword>
<feature type="signal peptide" evidence="1">
    <location>
        <begin position="1"/>
        <end position="19"/>
    </location>
</feature>
<evidence type="ECO:0000313" key="3">
    <source>
        <dbReference type="Proteomes" id="UP000660024"/>
    </source>
</evidence>
<evidence type="ECO:0000256" key="1">
    <source>
        <dbReference type="SAM" id="SignalP"/>
    </source>
</evidence>
<proteinExistence type="predicted"/>
<dbReference type="RefSeq" id="WP_200585328.1">
    <property type="nucleotide sequence ID" value="NZ_JAEHFY010000007.1"/>
</dbReference>
<dbReference type="PANTHER" id="PTHR30203:SF30">
    <property type="entry name" value="OUTER MEMBRANE PROTEIN-RELATED"/>
    <property type="match status" value="1"/>
</dbReference>
<organism evidence="2 3">
    <name type="scientific">Pedobacter segetis</name>
    <dbReference type="NCBI Taxonomy" id="2793069"/>
    <lineage>
        <taxon>Bacteria</taxon>
        <taxon>Pseudomonadati</taxon>
        <taxon>Bacteroidota</taxon>
        <taxon>Sphingobacteriia</taxon>
        <taxon>Sphingobacteriales</taxon>
        <taxon>Sphingobacteriaceae</taxon>
        <taxon>Pedobacter</taxon>
    </lineage>
</organism>
<sequence length="412" mass="47143">MRFVYTFLCLLLFNSITKAQEKNLDFFLQQAKNNSALFKDYQNQLRSLTLDSSIIKAGLRPQVSAATNLYYAPIIKGFGYDPAISNGQLINGLVTVSKQITPNTRIRTLLTAIQLSKDSLGVQKEFSTQDIYKSISSQYITAWGSQQNLELSYKILSLLQKQDTILKKLTQKSVFKQTDYLTFKVALEQQLFLVKQNETQLKYDLSSLNLLSGIKDTTSYQLAPLNLQKIKENSIGETLILKRYAIDSLRTINALKQLAYNYKPKASVFADGGYQSSLPSNYYKNFGFSVGLNLSIPIYDGGLRKLNTQQIKLRQQTQYQYKEYYQNQFAIQQKQLKDMVLAYADLIKKADSQLLYSKTLIKANELQLSTGDIRMTDYLLSISNYLNTEVSLLQNKLNQLQTINQLHYFTLK</sequence>
<dbReference type="Proteomes" id="UP000660024">
    <property type="component" value="Unassembled WGS sequence"/>
</dbReference>
<dbReference type="EMBL" id="JAEHFY010000007">
    <property type="protein sequence ID" value="MBK0382546.1"/>
    <property type="molecule type" value="Genomic_DNA"/>
</dbReference>
<dbReference type="InterPro" id="IPR010131">
    <property type="entry name" value="MdtP/NodT-like"/>
</dbReference>
<name>A0ABS1BI31_9SPHI</name>
<dbReference type="Gene3D" id="1.20.1600.10">
    <property type="entry name" value="Outer membrane efflux proteins (OEP)"/>
    <property type="match status" value="1"/>
</dbReference>
<feature type="chain" id="PRO_5046856861" evidence="1">
    <location>
        <begin position="20"/>
        <end position="412"/>
    </location>
</feature>
<accession>A0ABS1BI31</accession>
<reference evidence="2 3" key="1">
    <citation type="submission" date="2020-12" db="EMBL/GenBank/DDBJ databases">
        <title>Bacterial novel species Pedobacter sp. SD-b isolated from soil.</title>
        <authorList>
            <person name="Jung H.-Y."/>
        </authorList>
    </citation>
    <scope>NUCLEOTIDE SEQUENCE [LARGE SCALE GENOMIC DNA]</scope>
    <source>
        <strain evidence="2 3">SD-b</strain>
    </source>
</reference>
<evidence type="ECO:0000313" key="2">
    <source>
        <dbReference type="EMBL" id="MBK0382546.1"/>
    </source>
</evidence>
<protein>
    <submittedName>
        <fullName evidence="2">TolC family protein</fullName>
    </submittedName>
</protein>
<comment type="caution">
    <text evidence="2">The sequence shown here is derived from an EMBL/GenBank/DDBJ whole genome shotgun (WGS) entry which is preliminary data.</text>
</comment>
<dbReference type="PANTHER" id="PTHR30203">
    <property type="entry name" value="OUTER MEMBRANE CATION EFFLUX PROTEIN"/>
    <property type="match status" value="1"/>
</dbReference>
<dbReference type="SUPFAM" id="SSF56954">
    <property type="entry name" value="Outer membrane efflux proteins (OEP)"/>
    <property type="match status" value="1"/>
</dbReference>
<keyword evidence="3" id="KW-1185">Reference proteome</keyword>